<dbReference type="AlphaFoldDB" id="A0A942I4M6"/>
<keyword evidence="2" id="KW-1133">Transmembrane helix</keyword>
<evidence type="ECO:0000256" key="1">
    <source>
        <dbReference type="SAM" id="Coils"/>
    </source>
</evidence>
<keyword evidence="4" id="KW-1185">Reference proteome</keyword>
<keyword evidence="2" id="KW-0472">Membrane</keyword>
<sequence>MSETFRTPSSAASDLDTVAATVMLHKVSWGAVFAGVIIALVVQVLLTLLGLGIGVGTLSPRAGSNTDVSTFSIVAAIWYIVSGIIAAYLGGYIAARLSGKSDPATGAFHGLTTWALTTLVIIYLVTTAVGGLVGGVFSGISYAVGGLGQTVARTAAPLVATSNPLEALEAQIRATGADPQALNNAAANAIRALVTGDQANADAARQQAAEALARARNIPVDQAKQQVAQIEQQYRQTVDRTKQQAEQAADAASSVLSKGALAAFVALVLGAIAGWYGGRSGVVHPEFANRISTRRRAAG</sequence>
<dbReference type="RefSeq" id="WP_188257700.1">
    <property type="nucleotide sequence ID" value="NZ_JABVCF010000020.1"/>
</dbReference>
<accession>A0A942I4M6</accession>
<comment type="caution">
    <text evidence="3">The sequence shown here is derived from an EMBL/GenBank/DDBJ whole genome shotgun (WGS) entry which is preliminary data.</text>
</comment>
<name>A0A942I4M6_9HYPH</name>
<organism evidence="3 4">
    <name type="scientific">Pseudaminobacter soli</name>
    <name type="common">ex Zhang et al. 2022</name>
    <dbReference type="NCBI Taxonomy" id="2831468"/>
    <lineage>
        <taxon>Bacteria</taxon>
        <taxon>Pseudomonadati</taxon>
        <taxon>Pseudomonadota</taxon>
        <taxon>Alphaproteobacteria</taxon>
        <taxon>Hyphomicrobiales</taxon>
        <taxon>Phyllobacteriaceae</taxon>
        <taxon>Pseudaminobacter</taxon>
    </lineage>
</organism>
<gene>
    <name evidence="3" type="ORF">KEU06_26450</name>
</gene>
<feature type="transmembrane region" description="Helical" evidence="2">
    <location>
        <begin position="259"/>
        <end position="277"/>
    </location>
</feature>
<reference evidence="3" key="1">
    <citation type="submission" date="2021-04" db="EMBL/GenBank/DDBJ databases">
        <title>Pseudaminobacter soli sp. nov., isolated from paddy soil contaminated by heavy metals.</title>
        <authorList>
            <person name="Zhang K."/>
        </authorList>
    </citation>
    <scope>NUCLEOTIDE SEQUENCE</scope>
    <source>
        <strain evidence="3">19-2017</strain>
    </source>
</reference>
<protein>
    <submittedName>
        <fullName evidence="3">PhnA-like protein</fullName>
    </submittedName>
</protein>
<feature type="coiled-coil region" evidence="1">
    <location>
        <begin position="220"/>
        <end position="251"/>
    </location>
</feature>
<feature type="transmembrane region" description="Helical" evidence="2">
    <location>
        <begin position="31"/>
        <end position="58"/>
    </location>
</feature>
<feature type="transmembrane region" description="Helical" evidence="2">
    <location>
        <begin position="114"/>
        <end position="137"/>
    </location>
</feature>
<keyword evidence="1" id="KW-0175">Coiled coil</keyword>
<evidence type="ECO:0000313" key="4">
    <source>
        <dbReference type="Proteomes" id="UP000680348"/>
    </source>
</evidence>
<feature type="transmembrane region" description="Helical" evidence="2">
    <location>
        <begin position="70"/>
        <end position="94"/>
    </location>
</feature>
<keyword evidence="2" id="KW-0812">Transmembrane</keyword>
<dbReference type="EMBL" id="JAGWCR010000020">
    <property type="protein sequence ID" value="MBS3652143.1"/>
    <property type="molecule type" value="Genomic_DNA"/>
</dbReference>
<proteinExistence type="predicted"/>
<evidence type="ECO:0000256" key="2">
    <source>
        <dbReference type="SAM" id="Phobius"/>
    </source>
</evidence>
<dbReference type="Proteomes" id="UP000680348">
    <property type="component" value="Unassembled WGS sequence"/>
</dbReference>
<evidence type="ECO:0000313" key="3">
    <source>
        <dbReference type="EMBL" id="MBS3652143.1"/>
    </source>
</evidence>